<dbReference type="Proteomes" id="UP001241377">
    <property type="component" value="Unassembled WGS sequence"/>
</dbReference>
<evidence type="ECO:0000313" key="1">
    <source>
        <dbReference type="EMBL" id="KAJ9091527.1"/>
    </source>
</evidence>
<name>A0ACC2UXM1_9TREE</name>
<sequence length="195" mass="21513">MVSTKYILAASLLSSSAFGLSLLPAIEKYSLRLSSYFELDFKPESNGPEIIYMFPDNPEQKPIPGDSPLFQCEATSPQLLTLELVSIDPNPPVKGQNLTFVAKGVLAKEVGEGAYVDVDVRYGFIRLIHQRFDICEEITKVDLECPIEKGKQVIKKEVAIPEEVPPGKYTVIAKAFTADDEFITCLGAVIEFPPN</sequence>
<proteinExistence type="predicted"/>
<reference evidence="1" key="1">
    <citation type="submission" date="2023-04" db="EMBL/GenBank/DDBJ databases">
        <title>Draft Genome sequencing of Naganishia species isolated from polar environments using Oxford Nanopore Technology.</title>
        <authorList>
            <person name="Leo P."/>
            <person name="Venkateswaran K."/>
        </authorList>
    </citation>
    <scope>NUCLEOTIDE SEQUENCE</scope>
    <source>
        <strain evidence="1">MNA-CCFEE 5261</strain>
    </source>
</reference>
<organism evidence="1 2">
    <name type="scientific">Naganishia cerealis</name>
    <dbReference type="NCBI Taxonomy" id="610337"/>
    <lineage>
        <taxon>Eukaryota</taxon>
        <taxon>Fungi</taxon>
        <taxon>Dikarya</taxon>
        <taxon>Basidiomycota</taxon>
        <taxon>Agaricomycotina</taxon>
        <taxon>Tremellomycetes</taxon>
        <taxon>Filobasidiales</taxon>
        <taxon>Filobasidiaceae</taxon>
        <taxon>Naganishia</taxon>
    </lineage>
</organism>
<dbReference type="EMBL" id="JASBWR010000148">
    <property type="protein sequence ID" value="KAJ9091527.1"/>
    <property type="molecule type" value="Genomic_DNA"/>
</dbReference>
<keyword evidence="2" id="KW-1185">Reference proteome</keyword>
<gene>
    <name evidence="1" type="primary">NPC2</name>
    <name evidence="1" type="ORF">QFC19_009072</name>
</gene>
<protein>
    <submittedName>
        <fullName evidence="1">Phosphatidylglycerol/phosphatidylinositol transfer protein</fullName>
    </submittedName>
</protein>
<accession>A0ACC2UXM1</accession>
<comment type="caution">
    <text evidence="1">The sequence shown here is derived from an EMBL/GenBank/DDBJ whole genome shotgun (WGS) entry which is preliminary data.</text>
</comment>
<evidence type="ECO:0000313" key="2">
    <source>
        <dbReference type="Proteomes" id="UP001241377"/>
    </source>
</evidence>